<dbReference type="InterPro" id="IPR050352">
    <property type="entry name" value="ABCG_transporters"/>
</dbReference>
<feature type="domain" description="ABC transporter" evidence="8">
    <location>
        <begin position="13"/>
        <end position="63"/>
    </location>
</feature>
<protein>
    <recommendedName>
        <fullName evidence="13">ATP-binding cassette sub-family G member 1</fullName>
    </recommendedName>
</protein>
<gene>
    <name evidence="11" type="ORF">HHI36_010665</name>
</gene>
<dbReference type="SUPFAM" id="SSF52540">
    <property type="entry name" value="P-loop containing nucleoside triphosphate hydrolases"/>
    <property type="match status" value="1"/>
</dbReference>
<dbReference type="Pfam" id="PF19055">
    <property type="entry name" value="ABC2_membrane_7"/>
    <property type="match status" value="1"/>
</dbReference>
<keyword evidence="12" id="KW-1185">Reference proteome</keyword>
<proteinExistence type="inferred from homology"/>
<organism evidence="11 12">
    <name type="scientific">Cryptolaemus montrouzieri</name>
    <dbReference type="NCBI Taxonomy" id="559131"/>
    <lineage>
        <taxon>Eukaryota</taxon>
        <taxon>Metazoa</taxon>
        <taxon>Ecdysozoa</taxon>
        <taxon>Arthropoda</taxon>
        <taxon>Hexapoda</taxon>
        <taxon>Insecta</taxon>
        <taxon>Pterygota</taxon>
        <taxon>Neoptera</taxon>
        <taxon>Endopterygota</taxon>
        <taxon>Coleoptera</taxon>
        <taxon>Polyphaga</taxon>
        <taxon>Cucujiformia</taxon>
        <taxon>Coccinelloidea</taxon>
        <taxon>Coccinellidae</taxon>
        <taxon>Scymninae</taxon>
        <taxon>Scymnini</taxon>
        <taxon>Cryptolaemus</taxon>
    </lineage>
</organism>
<dbReference type="Pfam" id="PF00005">
    <property type="entry name" value="ABC_tran"/>
    <property type="match status" value="1"/>
</dbReference>
<feature type="transmembrane region" description="Helical" evidence="7">
    <location>
        <begin position="193"/>
        <end position="213"/>
    </location>
</feature>
<feature type="transmembrane region" description="Helical" evidence="7">
    <location>
        <begin position="335"/>
        <end position="354"/>
    </location>
</feature>
<evidence type="ECO:0000259" key="10">
    <source>
        <dbReference type="Pfam" id="PF19055"/>
    </source>
</evidence>
<evidence type="ECO:0000256" key="2">
    <source>
        <dbReference type="ARBA" id="ARBA00005814"/>
    </source>
</evidence>
<feature type="transmembrane region" description="Helical" evidence="7">
    <location>
        <begin position="450"/>
        <end position="474"/>
    </location>
</feature>
<evidence type="ECO:0008006" key="13">
    <source>
        <dbReference type="Google" id="ProtNLM"/>
    </source>
</evidence>
<feature type="transmembrane region" description="Helical" evidence="7">
    <location>
        <begin position="225"/>
        <end position="248"/>
    </location>
</feature>
<evidence type="ECO:0000313" key="12">
    <source>
        <dbReference type="Proteomes" id="UP001516400"/>
    </source>
</evidence>
<feature type="transmembrane region" description="Helical" evidence="7">
    <location>
        <begin position="260"/>
        <end position="282"/>
    </location>
</feature>
<evidence type="ECO:0000313" key="11">
    <source>
        <dbReference type="EMBL" id="KAL3266495.1"/>
    </source>
</evidence>
<feature type="transmembrane region" description="Helical" evidence="7">
    <location>
        <begin position="302"/>
        <end position="323"/>
    </location>
</feature>
<evidence type="ECO:0000256" key="4">
    <source>
        <dbReference type="ARBA" id="ARBA00022692"/>
    </source>
</evidence>
<evidence type="ECO:0000259" key="9">
    <source>
        <dbReference type="Pfam" id="PF01061"/>
    </source>
</evidence>
<feature type="transmembrane region" description="Helical" evidence="7">
    <location>
        <begin position="366"/>
        <end position="388"/>
    </location>
</feature>
<dbReference type="Pfam" id="PF01061">
    <property type="entry name" value="ABC2_membrane"/>
    <property type="match status" value="1"/>
</dbReference>
<dbReference type="PANTHER" id="PTHR48041">
    <property type="entry name" value="ABC TRANSPORTER G FAMILY MEMBER 28"/>
    <property type="match status" value="1"/>
</dbReference>
<keyword evidence="3" id="KW-0813">Transport</keyword>
<dbReference type="InterPro" id="IPR003439">
    <property type="entry name" value="ABC_transporter-like_ATP-bd"/>
</dbReference>
<keyword evidence="5 7" id="KW-1133">Transmembrane helix</keyword>
<evidence type="ECO:0000256" key="7">
    <source>
        <dbReference type="SAM" id="Phobius"/>
    </source>
</evidence>
<dbReference type="InterPro" id="IPR027417">
    <property type="entry name" value="P-loop_NTPase"/>
</dbReference>
<name>A0ABD2MJF9_9CUCU</name>
<keyword evidence="4 7" id="KW-0812">Transmembrane</keyword>
<evidence type="ECO:0000256" key="5">
    <source>
        <dbReference type="ARBA" id="ARBA00022989"/>
    </source>
</evidence>
<comment type="similarity">
    <text evidence="2">Belongs to the ABC transporter superfamily. ABCG family. Eye pigment precursor importer (TC 3.A.1.204) subfamily.</text>
</comment>
<dbReference type="GO" id="GO:0016020">
    <property type="term" value="C:membrane"/>
    <property type="evidence" value="ECO:0007669"/>
    <property type="project" value="UniProtKB-SubCell"/>
</dbReference>
<dbReference type="PANTHER" id="PTHR48041:SF61">
    <property type="entry name" value="SD03967P"/>
    <property type="match status" value="1"/>
</dbReference>
<comment type="subcellular location">
    <subcellularLocation>
        <location evidence="1">Membrane</location>
        <topology evidence="1">Multi-pass membrane protein</topology>
    </subcellularLocation>
</comment>
<accession>A0ABD2MJF9</accession>
<dbReference type="EMBL" id="JABFTP020000001">
    <property type="protein sequence ID" value="KAL3266495.1"/>
    <property type="molecule type" value="Genomic_DNA"/>
</dbReference>
<evidence type="ECO:0000256" key="1">
    <source>
        <dbReference type="ARBA" id="ARBA00004141"/>
    </source>
</evidence>
<dbReference type="InterPro" id="IPR013525">
    <property type="entry name" value="ABC2_TM"/>
</dbReference>
<keyword evidence="6 7" id="KW-0472">Membrane</keyword>
<sequence>MPRFLPNLNYSASHVVEILELLGLDTCHLTLTSRLSGGQKKRLAIALELLSNPPILFLDEPTTGLDSSSCTQTVSLLKRLAQEGRTIVCSIHQPSALLFEIFDKLYAVASGKCIYSGSVKDLIPHLSSIGLHCPPYHNPADFLMEVAIGEHGTDVETLALAAKVTEMRAFDEKEEKKLMEESFKRSKKSLMSAYLDEMSPLPAAVIMQFLLLYKRNLLENKRGYIYLLNRLVAHIAIGFLFGYLYRGVGSKANTVLGNYVYMYGTLLLLVYTGKMSVTLQFPLEMKVLASEHFNRWYKLTPYLLSVILIEIPFQVLCCWMYLLISYYLTEQPLDFRMYLFVLFTTSCTLCAQAWGYFVGATTPLKVAVFLGPVIACLFSIFGFCITYLNTPVYFRWIYSISYYRAGFHGIVYSIYGFHRSPLECPEEELYCHYSNPQKFLEEMGIVEVDLVSNISVIVAIWCLMHAATYLSLWFKLTKR</sequence>
<evidence type="ECO:0000256" key="3">
    <source>
        <dbReference type="ARBA" id="ARBA00022448"/>
    </source>
</evidence>
<dbReference type="Gene3D" id="3.40.50.300">
    <property type="entry name" value="P-loop containing nucleotide triphosphate hydrolases"/>
    <property type="match status" value="1"/>
</dbReference>
<evidence type="ECO:0000259" key="8">
    <source>
        <dbReference type="Pfam" id="PF00005"/>
    </source>
</evidence>
<reference evidence="11 12" key="1">
    <citation type="journal article" date="2021" name="BMC Biol.">
        <title>Horizontally acquired antibacterial genes associated with adaptive radiation of ladybird beetles.</title>
        <authorList>
            <person name="Li H.S."/>
            <person name="Tang X.F."/>
            <person name="Huang Y.H."/>
            <person name="Xu Z.Y."/>
            <person name="Chen M.L."/>
            <person name="Du X.Y."/>
            <person name="Qiu B.Y."/>
            <person name="Chen P.T."/>
            <person name="Zhang W."/>
            <person name="Slipinski A."/>
            <person name="Escalona H.E."/>
            <person name="Waterhouse R.M."/>
            <person name="Zwick A."/>
            <person name="Pang H."/>
        </authorList>
    </citation>
    <scope>NUCLEOTIDE SEQUENCE [LARGE SCALE GENOMIC DNA]</scope>
    <source>
        <strain evidence="11">SYSU2018</strain>
    </source>
</reference>
<evidence type="ECO:0000256" key="6">
    <source>
        <dbReference type="ARBA" id="ARBA00023136"/>
    </source>
</evidence>
<dbReference type="AlphaFoldDB" id="A0ABD2MJF9"/>
<feature type="domain" description="ABC-2 type transporter transmembrane" evidence="9">
    <location>
        <begin position="208"/>
        <end position="414"/>
    </location>
</feature>
<comment type="caution">
    <text evidence="11">The sequence shown here is derived from an EMBL/GenBank/DDBJ whole genome shotgun (WGS) entry which is preliminary data.</text>
</comment>
<dbReference type="InterPro" id="IPR043926">
    <property type="entry name" value="ABCG_dom"/>
</dbReference>
<feature type="domain" description="ABC transporter family G" evidence="10">
    <location>
        <begin position="92"/>
        <end position="149"/>
    </location>
</feature>
<dbReference type="Proteomes" id="UP001516400">
    <property type="component" value="Unassembled WGS sequence"/>
</dbReference>